<dbReference type="Gene3D" id="3.10.450.50">
    <property type="match status" value="1"/>
</dbReference>
<dbReference type="SUPFAM" id="SSF54427">
    <property type="entry name" value="NTF2-like"/>
    <property type="match status" value="1"/>
</dbReference>
<dbReference type="EMBL" id="FMTP01000002">
    <property type="protein sequence ID" value="SCW58917.1"/>
    <property type="molecule type" value="Genomic_DNA"/>
</dbReference>
<reference evidence="3" key="1">
    <citation type="submission" date="2016-10" db="EMBL/GenBank/DDBJ databases">
        <authorList>
            <person name="Varghese N."/>
            <person name="Submissions S."/>
        </authorList>
    </citation>
    <scope>NUCLEOTIDE SEQUENCE [LARGE SCALE GENOMIC DNA]</scope>
    <source>
        <strain evidence="3">CGMCC 1.1761</strain>
    </source>
</reference>
<dbReference type="InterPro" id="IPR037401">
    <property type="entry name" value="SnoaL-like"/>
</dbReference>
<feature type="domain" description="SnoaL-like" evidence="1">
    <location>
        <begin position="7"/>
        <end position="101"/>
    </location>
</feature>
<proteinExistence type="predicted"/>
<dbReference type="STRING" id="177413.SAMN05660859_1829"/>
<evidence type="ECO:0000313" key="2">
    <source>
        <dbReference type="EMBL" id="SCW58917.1"/>
    </source>
</evidence>
<protein>
    <submittedName>
        <fullName evidence="2">SnoaL-like domain-containing protein</fullName>
    </submittedName>
</protein>
<dbReference type="Proteomes" id="UP000198889">
    <property type="component" value="Unassembled WGS sequence"/>
</dbReference>
<name>A0A1G4RQA3_9HYPH</name>
<dbReference type="RefSeq" id="WP_091438169.1">
    <property type="nucleotide sequence ID" value="NZ_FMTP01000002.1"/>
</dbReference>
<organism evidence="2 3">
    <name type="scientific">Ancylobacter rudongensis</name>
    <dbReference type="NCBI Taxonomy" id="177413"/>
    <lineage>
        <taxon>Bacteria</taxon>
        <taxon>Pseudomonadati</taxon>
        <taxon>Pseudomonadota</taxon>
        <taxon>Alphaproteobacteria</taxon>
        <taxon>Hyphomicrobiales</taxon>
        <taxon>Xanthobacteraceae</taxon>
        <taxon>Ancylobacter</taxon>
    </lineage>
</organism>
<keyword evidence="3" id="KW-1185">Reference proteome</keyword>
<dbReference type="AlphaFoldDB" id="A0A1G4RQA3"/>
<accession>A0A1G4RQA3</accession>
<evidence type="ECO:0000313" key="3">
    <source>
        <dbReference type="Proteomes" id="UP000198889"/>
    </source>
</evidence>
<dbReference type="InterPro" id="IPR032710">
    <property type="entry name" value="NTF2-like_dom_sf"/>
</dbReference>
<evidence type="ECO:0000259" key="1">
    <source>
        <dbReference type="Pfam" id="PF12680"/>
    </source>
</evidence>
<gene>
    <name evidence="2" type="ORF">SAMN05660859_1829</name>
</gene>
<sequence>MDMPESVKAYFDAERRNDPEALVAAFAAGAVVRDEGAVHEGLPAIRRWWVAAKEKTHHVTAPIEMSGGGDKVSVCALVSGDFPNSPATLDFAFTIAQGKIVALEIG</sequence>
<dbReference type="Pfam" id="PF12680">
    <property type="entry name" value="SnoaL_2"/>
    <property type="match status" value="1"/>
</dbReference>